<dbReference type="EMBL" id="CAJNRG010002758">
    <property type="protein sequence ID" value="CAF2050931.1"/>
    <property type="molecule type" value="Genomic_DNA"/>
</dbReference>
<sequence>MVARLLKNPTDDSVVLAIELMKECEQKLSQVYPRTLDSFFSKLGILLHQSSLDKPTLCMIQILFVVRAGYFNAYPPIPSGLDLVDEDDQFTHIIELDNPCEPILMLDVFQYDKQFEENEEKYRKIRRIILDETSDNDEEDDRMEIKSLGGLNLNKFNNRLMEPAVLWHLEGLFLRDDAQFSINVFASIGLDGLTNALRECCRANPTHL</sequence>
<dbReference type="EMBL" id="CAJNOW010018281">
    <property type="protein sequence ID" value="CAF1664090.1"/>
    <property type="molecule type" value="Genomic_DNA"/>
</dbReference>
<dbReference type="EMBL" id="CAJOBF010006941">
    <property type="protein sequence ID" value="CAF4219577.1"/>
    <property type="molecule type" value="Genomic_DNA"/>
</dbReference>
<dbReference type="Proteomes" id="UP000663887">
    <property type="component" value="Unassembled WGS sequence"/>
</dbReference>
<dbReference type="Proteomes" id="UP000663855">
    <property type="component" value="Unassembled WGS sequence"/>
</dbReference>
<evidence type="ECO:0000313" key="9">
    <source>
        <dbReference type="Proteomes" id="UP000663856"/>
    </source>
</evidence>
<dbReference type="OrthoDB" id="1924287at2759"/>
<dbReference type="Proteomes" id="UP000663866">
    <property type="component" value="Unassembled WGS sequence"/>
</dbReference>
<dbReference type="EMBL" id="CAJOBG010007015">
    <property type="protein sequence ID" value="CAF4204280.1"/>
    <property type="molecule type" value="Genomic_DNA"/>
</dbReference>
<dbReference type="PANTHER" id="PTHR18034:SF3">
    <property type="entry name" value="PRE-MRNA-SPLICING FACTOR CWC22 HOMOLOG"/>
    <property type="match status" value="1"/>
</dbReference>
<dbReference type="Proteomes" id="UP000676336">
    <property type="component" value="Unassembled WGS sequence"/>
</dbReference>
<dbReference type="EMBL" id="CAJNRE010021288">
    <property type="protein sequence ID" value="CAF2255704.1"/>
    <property type="molecule type" value="Genomic_DNA"/>
</dbReference>
<evidence type="ECO:0000313" key="4">
    <source>
        <dbReference type="EMBL" id="CAF2052252.1"/>
    </source>
</evidence>
<proteinExistence type="predicted"/>
<name>A0A816PUC3_9BILA</name>
<dbReference type="GO" id="GO:0071013">
    <property type="term" value="C:catalytic step 2 spliceosome"/>
    <property type="evidence" value="ECO:0007669"/>
    <property type="project" value="TreeGrafter"/>
</dbReference>
<dbReference type="InterPro" id="IPR016024">
    <property type="entry name" value="ARM-type_fold"/>
</dbReference>
<organism evidence="4 9">
    <name type="scientific">Rotaria magnacalcarata</name>
    <dbReference type="NCBI Taxonomy" id="392030"/>
    <lineage>
        <taxon>Eukaryota</taxon>
        <taxon>Metazoa</taxon>
        <taxon>Spiralia</taxon>
        <taxon>Gnathifera</taxon>
        <taxon>Rotifera</taxon>
        <taxon>Eurotatoria</taxon>
        <taxon>Bdelloidea</taxon>
        <taxon>Philodinida</taxon>
        <taxon>Philodinidae</taxon>
        <taxon>Rotaria</taxon>
    </lineage>
</organism>
<protein>
    <submittedName>
        <fullName evidence="4">Uncharacterized protein</fullName>
    </submittedName>
</protein>
<dbReference type="AlphaFoldDB" id="A0A816PUC3"/>
<comment type="caution">
    <text evidence="4">The sequence shown here is derived from an EMBL/GenBank/DDBJ whole genome shotgun (WGS) entry which is preliminary data.</text>
</comment>
<evidence type="ECO:0000313" key="1">
    <source>
        <dbReference type="EMBL" id="CAF1483515.1"/>
    </source>
</evidence>
<dbReference type="Proteomes" id="UP000663824">
    <property type="component" value="Unassembled WGS sequence"/>
</dbReference>
<dbReference type="Proteomes" id="UP000663856">
    <property type="component" value="Unassembled WGS sequence"/>
</dbReference>
<evidence type="ECO:0000313" key="7">
    <source>
        <dbReference type="EMBL" id="CAF4204280.1"/>
    </source>
</evidence>
<keyword evidence="10" id="KW-1185">Reference proteome</keyword>
<evidence type="ECO:0000313" key="10">
    <source>
        <dbReference type="Proteomes" id="UP000663866"/>
    </source>
</evidence>
<evidence type="ECO:0000313" key="8">
    <source>
        <dbReference type="EMBL" id="CAF4219577.1"/>
    </source>
</evidence>
<dbReference type="GO" id="GO:0003723">
    <property type="term" value="F:RNA binding"/>
    <property type="evidence" value="ECO:0007669"/>
    <property type="project" value="TreeGrafter"/>
</dbReference>
<dbReference type="PANTHER" id="PTHR18034">
    <property type="entry name" value="CELL CYCLE CONTROL PROTEIN CWF22-RELATED"/>
    <property type="match status" value="1"/>
</dbReference>
<accession>A0A816PUC3</accession>
<evidence type="ECO:0000313" key="2">
    <source>
        <dbReference type="EMBL" id="CAF1664090.1"/>
    </source>
</evidence>
<reference evidence="4" key="1">
    <citation type="submission" date="2021-02" db="EMBL/GenBank/DDBJ databases">
        <authorList>
            <person name="Nowell W R."/>
        </authorList>
    </citation>
    <scope>NUCLEOTIDE SEQUENCE</scope>
</reference>
<dbReference type="EMBL" id="CAJOBI010001783">
    <property type="protein sequence ID" value="CAF3899315.1"/>
    <property type="molecule type" value="Genomic_DNA"/>
</dbReference>
<dbReference type="SUPFAM" id="SSF48371">
    <property type="entry name" value="ARM repeat"/>
    <property type="match status" value="1"/>
</dbReference>
<dbReference type="InterPro" id="IPR050781">
    <property type="entry name" value="CWC22_splicing_factor"/>
</dbReference>
<dbReference type="GO" id="GO:0000398">
    <property type="term" value="P:mRNA splicing, via spliceosome"/>
    <property type="evidence" value="ECO:0007669"/>
    <property type="project" value="TreeGrafter"/>
</dbReference>
<dbReference type="Proteomes" id="UP000663834">
    <property type="component" value="Unassembled WGS sequence"/>
</dbReference>
<dbReference type="Gene3D" id="1.25.40.180">
    <property type="match status" value="1"/>
</dbReference>
<evidence type="ECO:0000313" key="6">
    <source>
        <dbReference type="EMBL" id="CAF3899315.1"/>
    </source>
</evidence>
<dbReference type="EMBL" id="CAJNRF010003575">
    <property type="protein sequence ID" value="CAF2052252.1"/>
    <property type="molecule type" value="Genomic_DNA"/>
</dbReference>
<evidence type="ECO:0000313" key="3">
    <source>
        <dbReference type="EMBL" id="CAF2050931.1"/>
    </source>
</evidence>
<gene>
    <name evidence="1" type="ORF">CJN711_LOCUS26297</name>
    <name evidence="2" type="ORF">KQP761_LOCUS32707</name>
    <name evidence="5" type="ORF">MBJ925_LOCUS38180</name>
    <name evidence="7" type="ORF">OVN521_LOCUS26558</name>
    <name evidence="6" type="ORF">SMN809_LOCUS6551</name>
    <name evidence="8" type="ORF">UXM345_LOCUS29023</name>
    <name evidence="4" type="ORF">WKI299_LOCUS10375</name>
    <name evidence="3" type="ORF">XDN619_LOCUS8505</name>
</gene>
<evidence type="ECO:0000313" key="5">
    <source>
        <dbReference type="EMBL" id="CAF2255704.1"/>
    </source>
</evidence>
<dbReference type="EMBL" id="CAJNOV010012373">
    <property type="protein sequence ID" value="CAF1483515.1"/>
    <property type="molecule type" value="Genomic_DNA"/>
</dbReference>
<dbReference type="Proteomes" id="UP000663842">
    <property type="component" value="Unassembled WGS sequence"/>
</dbReference>